<protein>
    <recommendedName>
        <fullName evidence="2">DUF6957 domain-containing protein</fullName>
    </recommendedName>
</protein>
<feature type="region of interest" description="Disordered" evidence="1">
    <location>
        <begin position="1"/>
        <end position="20"/>
    </location>
</feature>
<dbReference type="InterPro" id="IPR054232">
    <property type="entry name" value="DUF6957"/>
</dbReference>
<organism evidence="3 4">
    <name type="scientific">Pseudomonas laurylsulfatiphila</name>
    <dbReference type="NCBI Taxonomy" id="2011015"/>
    <lineage>
        <taxon>Bacteria</taxon>
        <taxon>Pseudomonadati</taxon>
        <taxon>Pseudomonadota</taxon>
        <taxon>Gammaproteobacteria</taxon>
        <taxon>Pseudomonadales</taxon>
        <taxon>Pseudomonadaceae</taxon>
        <taxon>Pseudomonas</taxon>
    </lineage>
</organism>
<dbReference type="Pfam" id="PF22275">
    <property type="entry name" value="DUF6957"/>
    <property type="match status" value="1"/>
</dbReference>
<evidence type="ECO:0000256" key="1">
    <source>
        <dbReference type="SAM" id="MobiDB-lite"/>
    </source>
</evidence>
<evidence type="ECO:0000313" key="3">
    <source>
        <dbReference type="EMBL" id="PPK37302.1"/>
    </source>
</evidence>
<feature type="domain" description="DUF6957" evidence="2">
    <location>
        <begin position="22"/>
        <end position="132"/>
    </location>
</feature>
<reference evidence="4" key="1">
    <citation type="submission" date="2017-06" db="EMBL/GenBank/DDBJ databases">
        <authorList>
            <person name="Furmanczyk E.M."/>
        </authorList>
    </citation>
    <scope>NUCLEOTIDE SEQUENCE [LARGE SCALE GENOMIC DNA]</scope>
    <source>
        <strain evidence="4">AP3_16</strain>
    </source>
</reference>
<proteinExistence type="predicted"/>
<gene>
    <name evidence="3" type="ORF">CD175_20940</name>
</gene>
<accession>A0A2S6FIQ4</accession>
<evidence type="ECO:0000313" key="4">
    <source>
        <dbReference type="Proteomes" id="UP000238541"/>
    </source>
</evidence>
<evidence type="ECO:0000259" key="2">
    <source>
        <dbReference type="Pfam" id="PF22275"/>
    </source>
</evidence>
<comment type="caution">
    <text evidence="3">The sequence shown here is derived from an EMBL/GenBank/DDBJ whole genome shotgun (WGS) entry which is preliminary data.</text>
</comment>
<dbReference type="AlphaFoldDB" id="A0A2S6FIQ4"/>
<dbReference type="Proteomes" id="UP000238541">
    <property type="component" value="Unassembled WGS sequence"/>
</dbReference>
<keyword evidence="4" id="KW-1185">Reference proteome</keyword>
<name>A0A2S6FIQ4_9PSED</name>
<dbReference type="RefSeq" id="WP_103396039.1">
    <property type="nucleotide sequence ID" value="NZ_NIRS01000005.1"/>
</dbReference>
<sequence length="134" mass="15335">MNTDDGHERHEFLGGPRDARHGTSLDLEKLTTMVISRYPAKPYCLVRDWTLFLADLTPEELETVERAGHLPLFVYAFEVVYDSKGRFQPGDWVRSSMCVQFLDGFLFETRNTVYVLVGDGAEQKASLITIFSFH</sequence>
<dbReference type="EMBL" id="NIRS01000005">
    <property type="protein sequence ID" value="PPK37302.1"/>
    <property type="molecule type" value="Genomic_DNA"/>
</dbReference>